<protein>
    <submittedName>
        <fullName evidence="10">Predicted protein</fullName>
    </submittedName>
</protein>
<dbReference type="InParanoid" id="D2UZT8"/>
<dbReference type="InterPro" id="IPR050932">
    <property type="entry name" value="TM2D1-3-like"/>
</dbReference>
<proteinExistence type="inferred from homology"/>
<comment type="similarity">
    <text evidence="2">Belongs to the TM2 family.</text>
</comment>
<evidence type="ECO:0000256" key="6">
    <source>
        <dbReference type="ARBA" id="ARBA00023136"/>
    </source>
</evidence>
<evidence type="ECO:0000256" key="5">
    <source>
        <dbReference type="ARBA" id="ARBA00022989"/>
    </source>
</evidence>
<evidence type="ECO:0000256" key="7">
    <source>
        <dbReference type="ARBA" id="ARBA00023180"/>
    </source>
</evidence>
<evidence type="ECO:0000259" key="9">
    <source>
        <dbReference type="Pfam" id="PF05154"/>
    </source>
</evidence>
<dbReference type="AlphaFoldDB" id="D2UZT8"/>
<dbReference type="Proteomes" id="UP000006671">
    <property type="component" value="Unassembled WGS sequence"/>
</dbReference>
<evidence type="ECO:0000313" key="10">
    <source>
        <dbReference type="EMBL" id="EFC50219.1"/>
    </source>
</evidence>
<evidence type="ECO:0000256" key="1">
    <source>
        <dbReference type="ARBA" id="ARBA00004141"/>
    </source>
</evidence>
<evidence type="ECO:0000256" key="3">
    <source>
        <dbReference type="ARBA" id="ARBA00022692"/>
    </source>
</evidence>
<keyword evidence="7" id="KW-0325">Glycoprotein</keyword>
<keyword evidence="4" id="KW-0732">Signal</keyword>
<dbReference type="VEuPathDB" id="AmoebaDB:NAEGRDRAFT_29588"/>
<dbReference type="EMBL" id="GG738846">
    <property type="protein sequence ID" value="EFC50219.1"/>
    <property type="molecule type" value="Genomic_DNA"/>
</dbReference>
<evidence type="ECO:0000256" key="2">
    <source>
        <dbReference type="ARBA" id="ARBA00008284"/>
    </source>
</evidence>
<dbReference type="OMA" id="HANCNSA"/>
<feature type="domain" description="TM2" evidence="9">
    <location>
        <begin position="99"/>
        <end position="147"/>
    </location>
</feature>
<dbReference type="Pfam" id="PF05154">
    <property type="entry name" value="TM2"/>
    <property type="match status" value="1"/>
</dbReference>
<accession>D2UZT8</accession>
<evidence type="ECO:0000313" key="11">
    <source>
        <dbReference type="Proteomes" id="UP000006671"/>
    </source>
</evidence>
<keyword evidence="5 8" id="KW-1133">Transmembrane helix</keyword>
<dbReference type="eggNOG" id="KOG4272">
    <property type="taxonomic scope" value="Eukaryota"/>
</dbReference>
<organism evidence="11">
    <name type="scientific">Naegleria gruberi</name>
    <name type="common">Amoeba</name>
    <dbReference type="NCBI Taxonomy" id="5762"/>
    <lineage>
        <taxon>Eukaryota</taxon>
        <taxon>Discoba</taxon>
        <taxon>Heterolobosea</taxon>
        <taxon>Tetramitia</taxon>
        <taxon>Eutetramitia</taxon>
        <taxon>Vahlkampfiidae</taxon>
        <taxon>Naegleria</taxon>
    </lineage>
</organism>
<evidence type="ECO:0000256" key="8">
    <source>
        <dbReference type="SAM" id="Phobius"/>
    </source>
</evidence>
<dbReference type="GO" id="GO:0016020">
    <property type="term" value="C:membrane"/>
    <property type="evidence" value="ECO:0007669"/>
    <property type="project" value="UniProtKB-SubCell"/>
</dbReference>
<keyword evidence="11" id="KW-1185">Reference proteome</keyword>
<dbReference type="PANTHER" id="PTHR21016">
    <property type="entry name" value="BETA-AMYLOID BINDING PROTEIN-RELATED"/>
    <property type="match status" value="1"/>
</dbReference>
<keyword evidence="3 8" id="KW-0812">Transmembrane</keyword>
<dbReference type="STRING" id="5762.D2UZT8"/>
<evidence type="ECO:0000256" key="4">
    <source>
        <dbReference type="ARBA" id="ARBA00022729"/>
    </source>
</evidence>
<feature type="non-terminal residue" evidence="10">
    <location>
        <position position="1"/>
    </location>
</feature>
<comment type="subcellular location">
    <subcellularLocation>
        <location evidence="1">Membrane</location>
        <topology evidence="1">Multi-pass membrane protein</topology>
    </subcellularLocation>
</comment>
<dbReference type="PANTHER" id="PTHR21016:SF7">
    <property type="entry name" value="TM2 DOMAIN-CONTAINING PROTEIN 3"/>
    <property type="match status" value="1"/>
</dbReference>
<gene>
    <name evidence="10" type="ORF">NAEGRDRAFT_29588</name>
</gene>
<dbReference type="GeneID" id="8859570"/>
<name>D2UZT8_NAEGR</name>
<feature type="transmembrane region" description="Helical" evidence="8">
    <location>
        <begin position="129"/>
        <end position="154"/>
    </location>
</feature>
<dbReference type="KEGG" id="ngr:NAEGRDRAFT_29588"/>
<dbReference type="InterPro" id="IPR007829">
    <property type="entry name" value="TM2"/>
</dbReference>
<sequence>LSCNMSSNCTLGNIYHTQCTINSTATNCDGDTSFAKTYYCKYCWQLIENVHYICDYKPSQTGLQSGQDTTIVNCKVNRNIICLGNRSFSKVSQVNYSTGKKWSSTFVFSLFLSGFSADRFYLGHAGWGVFKLFTLGGVGLWAIVDLVLVSVGYLGPGDGSIYFG</sequence>
<reference evidence="10 11" key="1">
    <citation type="journal article" date="2010" name="Cell">
        <title>The genome of Naegleria gruberi illuminates early eukaryotic versatility.</title>
        <authorList>
            <person name="Fritz-Laylin L.K."/>
            <person name="Prochnik S.E."/>
            <person name="Ginger M.L."/>
            <person name="Dacks J.B."/>
            <person name="Carpenter M.L."/>
            <person name="Field M.C."/>
            <person name="Kuo A."/>
            <person name="Paredez A."/>
            <person name="Chapman J."/>
            <person name="Pham J."/>
            <person name="Shu S."/>
            <person name="Neupane R."/>
            <person name="Cipriano M."/>
            <person name="Mancuso J."/>
            <person name="Tu H."/>
            <person name="Salamov A."/>
            <person name="Lindquist E."/>
            <person name="Shapiro H."/>
            <person name="Lucas S."/>
            <person name="Grigoriev I.V."/>
            <person name="Cande W.Z."/>
            <person name="Fulton C."/>
            <person name="Rokhsar D.S."/>
            <person name="Dawson S.C."/>
        </authorList>
    </citation>
    <scope>NUCLEOTIDE SEQUENCE [LARGE SCALE GENOMIC DNA]</scope>
    <source>
        <strain evidence="10 11">NEG-M</strain>
    </source>
</reference>
<dbReference type="RefSeq" id="XP_002682963.1">
    <property type="nucleotide sequence ID" value="XM_002682917.1"/>
</dbReference>
<dbReference type="OrthoDB" id="10257855at2759"/>
<keyword evidence="6 8" id="KW-0472">Membrane</keyword>